<dbReference type="OMA" id="WDRICGK"/>
<proteinExistence type="predicted"/>
<keyword evidence="2" id="KW-1185">Reference proteome</keyword>
<reference evidence="1" key="1">
    <citation type="submission" date="2025-08" db="UniProtKB">
        <authorList>
            <consortium name="Ensembl"/>
        </authorList>
    </citation>
    <scope>IDENTIFICATION</scope>
</reference>
<dbReference type="Proteomes" id="UP000233220">
    <property type="component" value="Unplaced"/>
</dbReference>
<dbReference type="AlphaFoldDB" id="A0A2K6S4L1"/>
<reference evidence="1" key="2">
    <citation type="submission" date="2025-09" db="UniProtKB">
        <authorList>
            <consortium name="Ensembl"/>
        </authorList>
    </citation>
    <scope>IDENTIFICATION</scope>
</reference>
<evidence type="ECO:0000313" key="2">
    <source>
        <dbReference type="Proteomes" id="UP000233220"/>
    </source>
</evidence>
<accession>A0A2K6S4L1</accession>
<name>A0A2K6S4L1_SAIBB</name>
<protein>
    <submittedName>
        <fullName evidence="1">Uncharacterized protein</fullName>
    </submittedName>
</protein>
<organism evidence="1 2">
    <name type="scientific">Saimiri boliviensis boliviensis</name>
    <name type="common">Bolivian squirrel monkey</name>
    <dbReference type="NCBI Taxonomy" id="39432"/>
    <lineage>
        <taxon>Eukaryota</taxon>
        <taxon>Metazoa</taxon>
        <taxon>Chordata</taxon>
        <taxon>Craniata</taxon>
        <taxon>Vertebrata</taxon>
        <taxon>Euteleostomi</taxon>
        <taxon>Mammalia</taxon>
        <taxon>Eutheria</taxon>
        <taxon>Euarchontoglires</taxon>
        <taxon>Primates</taxon>
        <taxon>Haplorrhini</taxon>
        <taxon>Platyrrhini</taxon>
        <taxon>Cebidae</taxon>
        <taxon>Saimiriinae</taxon>
        <taxon>Saimiri</taxon>
    </lineage>
</organism>
<dbReference type="GeneTree" id="ENSGT00910000147914"/>
<evidence type="ECO:0000313" key="1">
    <source>
        <dbReference type="Ensembl" id="ENSSBOP00000002320.1"/>
    </source>
</evidence>
<dbReference type="Ensembl" id="ENSSBOT00000013324.1">
    <property type="protein sequence ID" value="ENSSBOP00000002320.1"/>
    <property type="gene ID" value="ENSSBOG00000012172.1"/>
</dbReference>
<sequence length="128" mass="14808">MGGGLSILFGEGSNWRSEYWNALRRQAAWEAWMDREMLSLGTGKNHREMGETITVLGNWDRICGKIVNQNGIKKNGRQRWAAQKGKKSGWRLRRGIGIRIFERKRRLRIGQRVWDEVSRLGGKVPKSN</sequence>